<evidence type="ECO:0000256" key="1">
    <source>
        <dbReference type="ARBA" id="ARBA00005199"/>
    </source>
</evidence>
<protein>
    <recommendedName>
        <fullName evidence="4">Trehalose 6-phosphate phosphatase</fullName>
        <ecNumber evidence="4">3.1.3.12</ecNumber>
    </recommendedName>
</protein>
<keyword evidence="3 4" id="KW-0378">Hydrolase</keyword>
<dbReference type="EC" id="3.1.3.12" evidence="4"/>
<dbReference type="InterPro" id="IPR006379">
    <property type="entry name" value="HAD-SF_hydro_IIB"/>
</dbReference>
<name>A0A1R4EIL1_9GAMM</name>
<organism evidence="5 6">
    <name type="scientific">Psychrobacter pasteurii</name>
    <dbReference type="NCBI Taxonomy" id="1945520"/>
    <lineage>
        <taxon>Bacteria</taxon>
        <taxon>Pseudomonadati</taxon>
        <taxon>Pseudomonadota</taxon>
        <taxon>Gammaproteobacteria</taxon>
        <taxon>Moraxellales</taxon>
        <taxon>Moraxellaceae</taxon>
        <taxon>Psychrobacter</taxon>
    </lineage>
</organism>
<dbReference type="Pfam" id="PF02358">
    <property type="entry name" value="Trehalose_PPase"/>
    <property type="match status" value="1"/>
</dbReference>
<dbReference type="InterPro" id="IPR023214">
    <property type="entry name" value="HAD_sf"/>
</dbReference>
<dbReference type="GO" id="GO:0000287">
    <property type="term" value="F:magnesium ion binding"/>
    <property type="evidence" value="ECO:0007669"/>
    <property type="project" value="UniProtKB-ARBA"/>
</dbReference>
<dbReference type="GO" id="GO:0004805">
    <property type="term" value="F:trehalose-phosphatase activity"/>
    <property type="evidence" value="ECO:0007669"/>
    <property type="project" value="UniProtKB-EC"/>
</dbReference>
<dbReference type="OrthoDB" id="9814913at2"/>
<reference evidence="6" key="1">
    <citation type="submission" date="2017-02" db="EMBL/GenBank/DDBJ databases">
        <authorList>
            <person name="Mornico D."/>
        </authorList>
    </citation>
    <scope>NUCLEOTIDE SEQUENCE [LARGE SCALE GENOMIC DNA]</scope>
</reference>
<dbReference type="NCBIfam" id="TIGR00685">
    <property type="entry name" value="T6PP"/>
    <property type="match status" value="1"/>
</dbReference>
<comment type="function">
    <text evidence="4">Removes the phosphate from trehalose 6-phosphate to produce free trehalose.</text>
</comment>
<comment type="similarity">
    <text evidence="2 4">Belongs to the trehalose phosphatase family.</text>
</comment>
<keyword evidence="4" id="KW-0460">Magnesium</keyword>
<evidence type="ECO:0000313" key="5">
    <source>
        <dbReference type="EMBL" id="SJM38294.1"/>
    </source>
</evidence>
<dbReference type="InterPro" id="IPR044651">
    <property type="entry name" value="OTSB-like"/>
</dbReference>
<dbReference type="EMBL" id="FUGD01000138">
    <property type="protein sequence ID" value="SJM38294.1"/>
    <property type="molecule type" value="Genomic_DNA"/>
</dbReference>
<dbReference type="RefSeq" id="WP_077449651.1">
    <property type="nucleotide sequence ID" value="NZ_FUGD01000138.1"/>
</dbReference>
<dbReference type="Gene3D" id="3.40.50.1000">
    <property type="entry name" value="HAD superfamily/HAD-like"/>
    <property type="match status" value="1"/>
</dbReference>
<dbReference type="NCBIfam" id="TIGR01484">
    <property type="entry name" value="HAD-SF-IIB"/>
    <property type="match status" value="1"/>
</dbReference>
<comment type="pathway">
    <text evidence="1 4">Glycan biosynthesis; trehalose biosynthesis.</text>
</comment>
<evidence type="ECO:0000313" key="6">
    <source>
        <dbReference type="Proteomes" id="UP000188169"/>
    </source>
</evidence>
<dbReference type="Proteomes" id="UP000188169">
    <property type="component" value="Unassembled WGS sequence"/>
</dbReference>
<evidence type="ECO:0000256" key="4">
    <source>
        <dbReference type="RuleBase" id="RU361117"/>
    </source>
</evidence>
<gene>
    <name evidence="5" type="primary">otsB</name>
    <name evidence="5" type="ORF">A1019T_02284</name>
</gene>
<dbReference type="InterPro" id="IPR036412">
    <property type="entry name" value="HAD-like_sf"/>
</dbReference>
<dbReference type="PANTHER" id="PTHR43768:SF3">
    <property type="entry name" value="TREHALOSE 6-PHOSPHATE PHOSPHATASE"/>
    <property type="match status" value="1"/>
</dbReference>
<dbReference type="Gene3D" id="3.30.70.1020">
    <property type="entry name" value="Trehalose-6-phosphate phosphatase related protein, domain 2"/>
    <property type="match status" value="1"/>
</dbReference>
<evidence type="ECO:0000256" key="3">
    <source>
        <dbReference type="ARBA" id="ARBA00022801"/>
    </source>
</evidence>
<dbReference type="AlphaFoldDB" id="A0A1R4EIL1"/>
<dbReference type="SUPFAM" id="SSF56784">
    <property type="entry name" value="HAD-like"/>
    <property type="match status" value="1"/>
</dbReference>
<comment type="catalytic activity">
    <reaction evidence="4">
        <text>alpha,alpha-trehalose 6-phosphate + H2O = alpha,alpha-trehalose + phosphate</text>
        <dbReference type="Rhea" id="RHEA:23420"/>
        <dbReference type="ChEBI" id="CHEBI:15377"/>
        <dbReference type="ChEBI" id="CHEBI:16551"/>
        <dbReference type="ChEBI" id="CHEBI:43474"/>
        <dbReference type="ChEBI" id="CHEBI:58429"/>
        <dbReference type="EC" id="3.1.3.12"/>
    </reaction>
</comment>
<evidence type="ECO:0000256" key="2">
    <source>
        <dbReference type="ARBA" id="ARBA00008770"/>
    </source>
</evidence>
<keyword evidence="6" id="KW-1185">Reference proteome</keyword>
<dbReference type="UniPathway" id="UPA00299"/>
<proteinExistence type="inferred from homology"/>
<sequence length="293" mass="32603">MTSGRSFSINKRPLYIPPQNFADYLYDHQEYCLFLDIDGTLAGFTLNPKDSTIPAPTLKTLQKIQIHGVKIAAVTGRSMEEAKQMLSPIRLPIAATHGLEIGGHSDINDNEISTASVNTIELNSIIQSISQSCEFFDDFTIENKPYSVALHFRQNPTLADMAHTIMLETAKKHPNWVLKPGKFVWEMTPRGVNKGLAILTLLKKMQIKEDVCPIFIGDDITDEAGFLVLQNGDPQPEKSKLLETCGFEKIKGMGVKVGSGPSHANYYVNNIEEVTILLNSFLRFCQKNTLTSD</sequence>
<dbReference type="InterPro" id="IPR003337">
    <property type="entry name" value="Trehalose_PPase"/>
</dbReference>
<comment type="cofactor">
    <cofactor evidence="4">
        <name>Mg(2+)</name>
        <dbReference type="ChEBI" id="CHEBI:18420"/>
    </cofactor>
</comment>
<dbReference type="GO" id="GO:0005992">
    <property type="term" value="P:trehalose biosynthetic process"/>
    <property type="evidence" value="ECO:0007669"/>
    <property type="project" value="UniProtKB-UniPathway"/>
</dbReference>
<dbReference type="STRING" id="1945520.A1019T_02284"/>
<dbReference type="PANTHER" id="PTHR43768">
    <property type="entry name" value="TREHALOSE 6-PHOSPHATE PHOSPHATASE"/>
    <property type="match status" value="1"/>
</dbReference>
<keyword evidence="4" id="KW-0479">Metal-binding</keyword>
<accession>A0A1R4EIL1</accession>